<gene>
    <name evidence="2" type="ORF">M6B38_348885</name>
</gene>
<accession>A0AAX6GT14</accession>
<dbReference type="AlphaFoldDB" id="A0AAX6GT14"/>
<organism evidence="2 3">
    <name type="scientific">Iris pallida</name>
    <name type="common">Sweet iris</name>
    <dbReference type="NCBI Taxonomy" id="29817"/>
    <lineage>
        <taxon>Eukaryota</taxon>
        <taxon>Viridiplantae</taxon>
        <taxon>Streptophyta</taxon>
        <taxon>Embryophyta</taxon>
        <taxon>Tracheophyta</taxon>
        <taxon>Spermatophyta</taxon>
        <taxon>Magnoliopsida</taxon>
        <taxon>Liliopsida</taxon>
        <taxon>Asparagales</taxon>
        <taxon>Iridaceae</taxon>
        <taxon>Iridoideae</taxon>
        <taxon>Irideae</taxon>
        <taxon>Iris</taxon>
    </lineage>
</organism>
<sequence length="148" mass="15578">MLRGQAVVEGDHERGERGGGALAEGVVEEEVRAEEHEAAAVEVEQHRELGLRRGAAGEVEAEPGALGLVEQDVLGDDGGGFGASCVGGDEGDHGPRHGAVRVFDYPEEYALALWCITTSSSSSSTLLHCSYKTLGCGRMIFFYTISGL</sequence>
<dbReference type="Proteomes" id="UP001140949">
    <property type="component" value="Unassembled WGS sequence"/>
</dbReference>
<feature type="region of interest" description="Disordered" evidence="1">
    <location>
        <begin position="1"/>
        <end position="20"/>
    </location>
</feature>
<protein>
    <submittedName>
        <fullName evidence="2">Carboxylesterase 8</fullName>
    </submittedName>
</protein>
<proteinExistence type="predicted"/>
<keyword evidence="3" id="KW-1185">Reference proteome</keyword>
<evidence type="ECO:0000313" key="2">
    <source>
        <dbReference type="EMBL" id="KAJ6831428.1"/>
    </source>
</evidence>
<reference evidence="2" key="2">
    <citation type="submission" date="2023-04" db="EMBL/GenBank/DDBJ databases">
        <authorList>
            <person name="Bruccoleri R.E."/>
            <person name="Oakeley E.J."/>
            <person name="Faust A.-M."/>
            <person name="Dessus-Babus S."/>
            <person name="Altorfer M."/>
            <person name="Burckhardt D."/>
            <person name="Oertli M."/>
            <person name="Naumann U."/>
            <person name="Petersen F."/>
            <person name="Wong J."/>
        </authorList>
    </citation>
    <scope>NUCLEOTIDE SEQUENCE</scope>
    <source>
        <strain evidence="2">GSM-AAB239-AS_SAM_17_03QT</strain>
        <tissue evidence="2">Leaf</tissue>
    </source>
</reference>
<dbReference type="EMBL" id="JANAVB010016797">
    <property type="protein sequence ID" value="KAJ6831428.1"/>
    <property type="molecule type" value="Genomic_DNA"/>
</dbReference>
<reference evidence="2" key="1">
    <citation type="journal article" date="2023" name="GigaByte">
        <title>Genome assembly of the bearded iris, Iris pallida Lam.</title>
        <authorList>
            <person name="Bruccoleri R.E."/>
            <person name="Oakeley E.J."/>
            <person name="Faust A.M.E."/>
            <person name="Altorfer M."/>
            <person name="Dessus-Babus S."/>
            <person name="Burckhardt D."/>
            <person name="Oertli M."/>
            <person name="Naumann U."/>
            <person name="Petersen F."/>
            <person name="Wong J."/>
        </authorList>
    </citation>
    <scope>NUCLEOTIDE SEQUENCE</scope>
    <source>
        <strain evidence="2">GSM-AAB239-AS_SAM_17_03QT</strain>
    </source>
</reference>
<name>A0AAX6GT14_IRIPA</name>
<evidence type="ECO:0000256" key="1">
    <source>
        <dbReference type="SAM" id="MobiDB-lite"/>
    </source>
</evidence>
<evidence type="ECO:0000313" key="3">
    <source>
        <dbReference type="Proteomes" id="UP001140949"/>
    </source>
</evidence>
<comment type="caution">
    <text evidence="2">The sequence shown here is derived from an EMBL/GenBank/DDBJ whole genome shotgun (WGS) entry which is preliminary data.</text>
</comment>